<dbReference type="InterPro" id="IPR016167">
    <property type="entry name" value="FAD-bd_PCMH_sub1"/>
</dbReference>
<dbReference type="PROSITE" id="PS51387">
    <property type="entry name" value="FAD_PCMH"/>
    <property type="match status" value="1"/>
</dbReference>
<keyword evidence="1" id="KW-0285">Flavoprotein</keyword>
<dbReference type="PANTHER" id="PTHR42659:SF2">
    <property type="entry name" value="XANTHINE DEHYDROGENASE SUBUNIT C-RELATED"/>
    <property type="match status" value="1"/>
</dbReference>
<dbReference type="InterPro" id="IPR005107">
    <property type="entry name" value="CO_DH_flav_C"/>
</dbReference>
<keyword evidence="6" id="KW-1185">Reference proteome</keyword>
<dbReference type="SUPFAM" id="SSF55447">
    <property type="entry name" value="CO dehydrogenase flavoprotein C-terminal domain-like"/>
    <property type="match status" value="1"/>
</dbReference>
<evidence type="ECO:0000256" key="3">
    <source>
        <dbReference type="ARBA" id="ARBA00023002"/>
    </source>
</evidence>
<sequence length="275" mass="29833">MKPASFDFLCPDTLEEALSALAEGGGEARVIAGGQSLVPMLNMRLARPGLLVDIMRLEALRRIETLGNEITVGASVRQAELEAWADLSRDLPLLAAAFPWLGHVQTRARGTVCGSVAHADPSAELPLSLVTLGGAVSLRSRKQKRKVKADDFFIGMMATDLAEGEMIEAVHFPKARPGSGYAFREVGRRHGDFAIVACAAVADDKGLRLGIAGVDDRPRVFPLPALDDDQFDDALNDIAWSLNARDDIHASARYRRELVRNLGHETLREASRCRA</sequence>
<dbReference type="InterPro" id="IPR051312">
    <property type="entry name" value="Diverse_Substr_Oxidored"/>
</dbReference>
<dbReference type="InterPro" id="IPR036683">
    <property type="entry name" value="CO_DH_flav_C_dom_sf"/>
</dbReference>
<dbReference type="InterPro" id="IPR036318">
    <property type="entry name" value="FAD-bd_PCMH-like_sf"/>
</dbReference>
<dbReference type="Proteomes" id="UP000246352">
    <property type="component" value="Unassembled WGS sequence"/>
</dbReference>
<dbReference type="PANTHER" id="PTHR42659">
    <property type="entry name" value="XANTHINE DEHYDROGENASE SUBUNIT C-RELATED"/>
    <property type="match status" value="1"/>
</dbReference>
<feature type="domain" description="FAD-binding PCMH-type" evidence="4">
    <location>
        <begin position="1"/>
        <end position="177"/>
    </location>
</feature>
<evidence type="ECO:0000313" key="6">
    <source>
        <dbReference type="Proteomes" id="UP000246352"/>
    </source>
</evidence>
<dbReference type="Gene3D" id="3.30.390.50">
    <property type="entry name" value="CO dehydrogenase flavoprotein, C-terminal domain"/>
    <property type="match status" value="1"/>
</dbReference>
<dbReference type="AlphaFoldDB" id="A0A317PLY6"/>
<name>A0A317PLY6_9HYPH</name>
<protein>
    <submittedName>
        <fullName evidence="5">2-furoyl-CoA dehydrogenase FAD binding subunit</fullName>
    </submittedName>
</protein>
<gene>
    <name evidence="5" type="ORF">DFR52_104364</name>
</gene>
<comment type="caution">
    <text evidence="5">The sequence shown here is derived from an EMBL/GenBank/DDBJ whole genome shotgun (WGS) entry which is preliminary data.</text>
</comment>
<evidence type="ECO:0000313" key="5">
    <source>
        <dbReference type="EMBL" id="PWV99073.1"/>
    </source>
</evidence>
<dbReference type="InterPro" id="IPR016166">
    <property type="entry name" value="FAD-bd_PCMH"/>
</dbReference>
<dbReference type="GO" id="GO:0071949">
    <property type="term" value="F:FAD binding"/>
    <property type="evidence" value="ECO:0007669"/>
    <property type="project" value="InterPro"/>
</dbReference>
<dbReference type="RefSeq" id="WP_110033223.1">
    <property type="nucleotide sequence ID" value="NZ_QGTR01000004.1"/>
</dbReference>
<keyword evidence="3" id="KW-0560">Oxidoreductase</keyword>
<keyword evidence="2" id="KW-0274">FAD</keyword>
<evidence type="ECO:0000256" key="2">
    <source>
        <dbReference type="ARBA" id="ARBA00022827"/>
    </source>
</evidence>
<evidence type="ECO:0000256" key="1">
    <source>
        <dbReference type="ARBA" id="ARBA00022630"/>
    </source>
</evidence>
<dbReference type="InterPro" id="IPR016169">
    <property type="entry name" value="FAD-bd_PCMH_sub2"/>
</dbReference>
<dbReference type="SUPFAM" id="SSF56176">
    <property type="entry name" value="FAD-binding/transporter-associated domain-like"/>
    <property type="match status" value="1"/>
</dbReference>
<dbReference type="Gene3D" id="3.30.43.10">
    <property type="entry name" value="Uridine Diphospho-n-acetylenolpyruvylglucosamine Reductase, domain 2"/>
    <property type="match status" value="1"/>
</dbReference>
<reference evidence="5 6" key="1">
    <citation type="submission" date="2018-05" db="EMBL/GenBank/DDBJ databases">
        <title>Genomic Encyclopedia of Type Strains, Phase IV (KMG-IV): sequencing the most valuable type-strain genomes for metagenomic binning, comparative biology and taxonomic classification.</title>
        <authorList>
            <person name="Goeker M."/>
        </authorList>
    </citation>
    <scope>NUCLEOTIDE SEQUENCE [LARGE SCALE GENOMIC DNA]</scope>
    <source>
        <strain evidence="5 6">DSM 16791</strain>
    </source>
</reference>
<organism evidence="5 6">
    <name type="scientific">Hoeflea marina</name>
    <dbReference type="NCBI Taxonomy" id="274592"/>
    <lineage>
        <taxon>Bacteria</taxon>
        <taxon>Pseudomonadati</taxon>
        <taxon>Pseudomonadota</taxon>
        <taxon>Alphaproteobacteria</taxon>
        <taxon>Hyphomicrobiales</taxon>
        <taxon>Rhizobiaceae</taxon>
        <taxon>Hoeflea</taxon>
    </lineage>
</organism>
<dbReference type="GO" id="GO:0016491">
    <property type="term" value="F:oxidoreductase activity"/>
    <property type="evidence" value="ECO:0007669"/>
    <property type="project" value="UniProtKB-KW"/>
</dbReference>
<evidence type="ECO:0000259" key="4">
    <source>
        <dbReference type="PROSITE" id="PS51387"/>
    </source>
</evidence>
<dbReference type="EMBL" id="QGTR01000004">
    <property type="protein sequence ID" value="PWV99073.1"/>
    <property type="molecule type" value="Genomic_DNA"/>
</dbReference>
<dbReference type="OrthoDB" id="9793944at2"/>
<dbReference type="Pfam" id="PF00941">
    <property type="entry name" value="FAD_binding_5"/>
    <property type="match status" value="1"/>
</dbReference>
<accession>A0A317PLY6</accession>
<proteinExistence type="predicted"/>
<dbReference type="Gene3D" id="3.30.465.10">
    <property type="match status" value="1"/>
</dbReference>
<dbReference type="InterPro" id="IPR002346">
    <property type="entry name" value="Mopterin_DH_FAD-bd"/>
</dbReference>
<dbReference type="SMART" id="SM01092">
    <property type="entry name" value="CO_deh_flav_C"/>
    <property type="match status" value="1"/>
</dbReference>